<accession>A0A829YHK4</accession>
<evidence type="ECO:0000313" key="3">
    <source>
        <dbReference type="Proteomes" id="UP000445000"/>
    </source>
</evidence>
<sequence length="132" mass="13220">MEIDPDSVTEAGGAVIATVAVADPDVFPAPVQESTKVVGALIGPTCSVPAVARVPVQPFEAVQAVALVVDHVSVAVPPCTTDVGCADNVTVGFGVGLPPPPPPPPPQPAASRAHATANDRDLVMSMSILVND</sequence>
<dbReference type="EMBL" id="BLJN01000004">
    <property type="protein sequence ID" value="GFE82373.1"/>
    <property type="molecule type" value="Genomic_DNA"/>
</dbReference>
<evidence type="ECO:0000313" key="2">
    <source>
        <dbReference type="EMBL" id="GFE82373.1"/>
    </source>
</evidence>
<feature type="compositionally biased region" description="Pro residues" evidence="1">
    <location>
        <begin position="97"/>
        <end position="108"/>
    </location>
</feature>
<proteinExistence type="predicted"/>
<protein>
    <submittedName>
        <fullName evidence="2">Uncharacterized protein</fullName>
    </submittedName>
</protein>
<name>A0A829YHK4_9GAMM</name>
<gene>
    <name evidence="2" type="ORF">GCM10011487_43730</name>
</gene>
<comment type="caution">
    <text evidence="2">The sequence shown here is derived from an EMBL/GenBank/DDBJ whole genome shotgun (WGS) entry which is preliminary data.</text>
</comment>
<reference evidence="3" key="1">
    <citation type="submission" date="2020-01" db="EMBL/GenBank/DDBJ databases">
        <title>'Steroidobacter agaridevorans' sp. nov., agar-degrading bacteria isolated from rhizosphere soils.</title>
        <authorList>
            <person name="Ikenaga M."/>
            <person name="Kataoka M."/>
            <person name="Murouchi A."/>
            <person name="Katsuragi S."/>
            <person name="Sakai M."/>
        </authorList>
    </citation>
    <scope>NUCLEOTIDE SEQUENCE [LARGE SCALE GENOMIC DNA]</scope>
    <source>
        <strain evidence="3">YU21-B</strain>
    </source>
</reference>
<dbReference type="Proteomes" id="UP000445000">
    <property type="component" value="Unassembled WGS sequence"/>
</dbReference>
<feature type="region of interest" description="Disordered" evidence="1">
    <location>
        <begin position="96"/>
        <end position="116"/>
    </location>
</feature>
<keyword evidence="3" id="KW-1185">Reference proteome</keyword>
<evidence type="ECO:0000256" key="1">
    <source>
        <dbReference type="SAM" id="MobiDB-lite"/>
    </source>
</evidence>
<organism evidence="2 3">
    <name type="scientific">Steroidobacter agaridevorans</name>
    <dbReference type="NCBI Taxonomy" id="2695856"/>
    <lineage>
        <taxon>Bacteria</taxon>
        <taxon>Pseudomonadati</taxon>
        <taxon>Pseudomonadota</taxon>
        <taxon>Gammaproteobacteria</taxon>
        <taxon>Steroidobacterales</taxon>
        <taxon>Steroidobacteraceae</taxon>
        <taxon>Steroidobacter</taxon>
    </lineage>
</organism>
<dbReference type="RefSeq" id="WP_161814024.1">
    <property type="nucleotide sequence ID" value="NZ_BLJN01000004.1"/>
</dbReference>
<dbReference type="AlphaFoldDB" id="A0A829YHK4"/>